<evidence type="ECO:0008006" key="9">
    <source>
        <dbReference type="Google" id="ProtNLM"/>
    </source>
</evidence>
<comment type="subcellular location">
    <subcellularLocation>
        <location evidence="2">Endoplasmic reticulum</location>
    </subcellularLocation>
    <subcellularLocation>
        <location evidence="3">Membrane</location>
    </subcellularLocation>
    <subcellularLocation>
        <location evidence="1">Mitochondrion</location>
    </subcellularLocation>
</comment>
<gene>
    <name evidence="7" type="ORF">LTR84_003505</name>
</gene>
<dbReference type="AlphaFoldDB" id="A0AAV9N757"/>
<name>A0AAV9N757_9EURO</name>
<evidence type="ECO:0000256" key="3">
    <source>
        <dbReference type="ARBA" id="ARBA00004370"/>
    </source>
</evidence>
<dbReference type="PANTHER" id="PTHR48182:SF2">
    <property type="entry name" value="PROTEIN SERAC1"/>
    <property type="match status" value="1"/>
</dbReference>
<dbReference type="PANTHER" id="PTHR48182">
    <property type="entry name" value="PROTEIN SERAC1"/>
    <property type="match status" value="1"/>
</dbReference>
<reference evidence="7 8" key="1">
    <citation type="submission" date="2023-08" db="EMBL/GenBank/DDBJ databases">
        <title>Black Yeasts Isolated from many extreme environments.</title>
        <authorList>
            <person name="Coleine C."/>
            <person name="Stajich J.E."/>
            <person name="Selbmann L."/>
        </authorList>
    </citation>
    <scope>NUCLEOTIDE SEQUENCE [LARGE SCALE GENOMIC DNA]</scope>
    <source>
        <strain evidence="7 8">CCFEE 5792</strain>
    </source>
</reference>
<dbReference type="EMBL" id="JAVRRD010000016">
    <property type="protein sequence ID" value="KAK5050946.1"/>
    <property type="molecule type" value="Genomic_DNA"/>
</dbReference>
<organism evidence="7 8">
    <name type="scientific">Exophiala bonariae</name>
    <dbReference type="NCBI Taxonomy" id="1690606"/>
    <lineage>
        <taxon>Eukaryota</taxon>
        <taxon>Fungi</taxon>
        <taxon>Dikarya</taxon>
        <taxon>Ascomycota</taxon>
        <taxon>Pezizomycotina</taxon>
        <taxon>Eurotiomycetes</taxon>
        <taxon>Chaetothyriomycetidae</taxon>
        <taxon>Chaetothyriales</taxon>
        <taxon>Herpotrichiellaceae</taxon>
        <taxon>Exophiala</taxon>
    </lineage>
</organism>
<dbReference type="GO" id="GO:0005739">
    <property type="term" value="C:mitochondrion"/>
    <property type="evidence" value="ECO:0007669"/>
    <property type="project" value="UniProtKB-SubCell"/>
</dbReference>
<evidence type="ECO:0000256" key="2">
    <source>
        <dbReference type="ARBA" id="ARBA00004240"/>
    </source>
</evidence>
<evidence type="ECO:0000313" key="7">
    <source>
        <dbReference type="EMBL" id="KAK5050946.1"/>
    </source>
</evidence>
<keyword evidence="5" id="KW-0496">Mitochondrion</keyword>
<dbReference type="GeneID" id="89971692"/>
<evidence type="ECO:0000256" key="5">
    <source>
        <dbReference type="ARBA" id="ARBA00023128"/>
    </source>
</evidence>
<protein>
    <recommendedName>
        <fullName evidence="9">DUF676 domain-containing protein</fullName>
    </recommendedName>
</protein>
<evidence type="ECO:0000256" key="1">
    <source>
        <dbReference type="ARBA" id="ARBA00004173"/>
    </source>
</evidence>
<evidence type="ECO:0000313" key="8">
    <source>
        <dbReference type="Proteomes" id="UP001358417"/>
    </source>
</evidence>
<proteinExistence type="predicted"/>
<dbReference type="RefSeq" id="XP_064705446.1">
    <property type="nucleotide sequence ID" value="XM_064847093.1"/>
</dbReference>
<dbReference type="GO" id="GO:0016020">
    <property type="term" value="C:membrane"/>
    <property type="evidence" value="ECO:0007669"/>
    <property type="project" value="UniProtKB-SubCell"/>
</dbReference>
<dbReference type="GO" id="GO:0005783">
    <property type="term" value="C:endoplasmic reticulum"/>
    <property type="evidence" value="ECO:0007669"/>
    <property type="project" value="UniProtKB-SubCell"/>
</dbReference>
<keyword evidence="8" id="KW-1185">Reference proteome</keyword>
<evidence type="ECO:0000256" key="4">
    <source>
        <dbReference type="ARBA" id="ARBA00022824"/>
    </source>
</evidence>
<sequence length="296" mass="33293">MSQNFGLRELYRPADQEPEIDIVAVHGLNGDAYRTWTYTNPLTDNGNICWLSDQDFLPKYIGQARVLTWGYNANLTTLSGPTSSNRILHHAQTLVQHLFANRSALSHAADQMGPTTSHLRSIFTCTYGVFFFGTPHLGSEKAQLLHHLQKLVSVSIPRSIFRTETRLVKALKAGSEILEEINTQFLAIAGELKLVFLWEEHRTKVKGFGNVYIVEQSSAAPLLRDVLSFGIASDHQGMCRFASNQDAGFITVISELQRYAQDATGRIERRQVQDRELLQLKRNGEVAELVRVINLL</sequence>
<comment type="caution">
    <text evidence="7">The sequence shown here is derived from an EMBL/GenBank/DDBJ whole genome shotgun (WGS) entry which is preliminary data.</text>
</comment>
<keyword evidence="4" id="KW-0256">Endoplasmic reticulum</keyword>
<keyword evidence="6" id="KW-0472">Membrane</keyword>
<evidence type="ECO:0000256" key="6">
    <source>
        <dbReference type="ARBA" id="ARBA00023136"/>
    </source>
</evidence>
<accession>A0AAV9N757</accession>
<dbReference type="InterPro" id="IPR052374">
    <property type="entry name" value="SERAC1"/>
</dbReference>
<dbReference type="Proteomes" id="UP001358417">
    <property type="component" value="Unassembled WGS sequence"/>
</dbReference>